<sequence length="171" mass="19241">VPLTWNGRAGGWWKSPNTWCWAGGGWQSSTQQRGGVVVGGPRCKRADGEWVRVVRTLARDAQTLGAVPEDRISRIEARAPRWQLVICLNSSFFHSQFTQPLILTIYRIRQGHGVKTPGEDESGSRDTRDRKFGEVSFMYSPNIVFEHILTCLFTGAVEGPGSRNPEQRSRR</sequence>
<comment type="caution">
    <text evidence="1">The sequence shown here is derived from an EMBL/GenBank/DDBJ whole genome shotgun (WGS) entry which is preliminary data.</text>
</comment>
<feature type="non-terminal residue" evidence="1">
    <location>
        <position position="1"/>
    </location>
</feature>
<evidence type="ECO:0000313" key="1">
    <source>
        <dbReference type="EMBL" id="GBO33981.1"/>
    </source>
</evidence>
<evidence type="ECO:0000313" key="2">
    <source>
        <dbReference type="Proteomes" id="UP000499080"/>
    </source>
</evidence>
<accession>A0A4Y2WAQ3</accession>
<proteinExistence type="predicted"/>
<protein>
    <submittedName>
        <fullName evidence="1">Uncharacterized protein</fullName>
    </submittedName>
</protein>
<keyword evidence="2" id="KW-1185">Reference proteome</keyword>
<gene>
    <name evidence="1" type="ORF">AVEN_11089_1</name>
</gene>
<dbReference type="EMBL" id="BGPR01057715">
    <property type="protein sequence ID" value="GBO33981.1"/>
    <property type="molecule type" value="Genomic_DNA"/>
</dbReference>
<dbReference type="Proteomes" id="UP000499080">
    <property type="component" value="Unassembled WGS sequence"/>
</dbReference>
<reference evidence="1 2" key="1">
    <citation type="journal article" date="2019" name="Sci. Rep.">
        <title>Orb-weaving spider Araneus ventricosus genome elucidates the spidroin gene catalogue.</title>
        <authorList>
            <person name="Kono N."/>
            <person name="Nakamura H."/>
            <person name="Ohtoshi R."/>
            <person name="Moran D.A.P."/>
            <person name="Shinohara A."/>
            <person name="Yoshida Y."/>
            <person name="Fujiwara M."/>
            <person name="Mori M."/>
            <person name="Tomita M."/>
            <person name="Arakawa K."/>
        </authorList>
    </citation>
    <scope>NUCLEOTIDE SEQUENCE [LARGE SCALE GENOMIC DNA]</scope>
</reference>
<dbReference type="AlphaFoldDB" id="A0A4Y2WAQ3"/>
<organism evidence="1 2">
    <name type="scientific">Araneus ventricosus</name>
    <name type="common">Orbweaver spider</name>
    <name type="synonym">Epeira ventricosa</name>
    <dbReference type="NCBI Taxonomy" id="182803"/>
    <lineage>
        <taxon>Eukaryota</taxon>
        <taxon>Metazoa</taxon>
        <taxon>Ecdysozoa</taxon>
        <taxon>Arthropoda</taxon>
        <taxon>Chelicerata</taxon>
        <taxon>Arachnida</taxon>
        <taxon>Araneae</taxon>
        <taxon>Araneomorphae</taxon>
        <taxon>Entelegynae</taxon>
        <taxon>Araneoidea</taxon>
        <taxon>Araneidae</taxon>
        <taxon>Araneus</taxon>
    </lineage>
</organism>
<name>A0A4Y2WAQ3_ARAVE</name>